<evidence type="ECO:0000313" key="3">
    <source>
        <dbReference type="Proteomes" id="UP000593765"/>
    </source>
</evidence>
<organism evidence="2 3">
    <name type="scientific">Humisphaera borealis</name>
    <dbReference type="NCBI Taxonomy" id="2807512"/>
    <lineage>
        <taxon>Bacteria</taxon>
        <taxon>Pseudomonadati</taxon>
        <taxon>Planctomycetota</taxon>
        <taxon>Phycisphaerae</taxon>
        <taxon>Tepidisphaerales</taxon>
        <taxon>Tepidisphaeraceae</taxon>
        <taxon>Humisphaera</taxon>
    </lineage>
</organism>
<feature type="compositionally biased region" description="Low complexity" evidence="1">
    <location>
        <begin position="1"/>
        <end position="19"/>
    </location>
</feature>
<name>A0A7M2WZA7_9BACT</name>
<evidence type="ECO:0000313" key="2">
    <source>
        <dbReference type="EMBL" id="QOV90769.1"/>
    </source>
</evidence>
<reference evidence="2 3" key="1">
    <citation type="submission" date="2020-10" db="EMBL/GenBank/DDBJ databases">
        <title>Wide distribution of Phycisphaera-like planctomycetes from WD2101 soil group in peatlands and genome analysis of the first cultivated representative.</title>
        <authorList>
            <person name="Dedysh S.N."/>
            <person name="Beletsky A.V."/>
            <person name="Ivanova A."/>
            <person name="Kulichevskaya I.S."/>
            <person name="Suzina N.E."/>
            <person name="Philippov D.A."/>
            <person name="Rakitin A.L."/>
            <person name="Mardanov A.V."/>
            <person name="Ravin N.V."/>
        </authorList>
    </citation>
    <scope>NUCLEOTIDE SEQUENCE [LARGE SCALE GENOMIC DNA]</scope>
    <source>
        <strain evidence="2 3">M1803</strain>
    </source>
</reference>
<dbReference type="Proteomes" id="UP000593765">
    <property type="component" value="Chromosome"/>
</dbReference>
<protein>
    <submittedName>
        <fullName evidence="2">Uncharacterized protein</fullName>
    </submittedName>
</protein>
<sequence>MTTIEQKPQSQSTYSPTQSGQESPVTRQPQQGDNRAKSDRSDRAQSGQQDESSFTISADDFMMM</sequence>
<dbReference type="KEGG" id="hbs:IPV69_05265"/>
<keyword evidence="3" id="KW-1185">Reference proteome</keyword>
<feature type="region of interest" description="Disordered" evidence="1">
    <location>
        <begin position="1"/>
        <end position="64"/>
    </location>
</feature>
<feature type="compositionally biased region" description="Polar residues" evidence="1">
    <location>
        <begin position="20"/>
        <end position="33"/>
    </location>
</feature>
<feature type="compositionally biased region" description="Polar residues" evidence="1">
    <location>
        <begin position="44"/>
        <end position="56"/>
    </location>
</feature>
<gene>
    <name evidence="2" type="ORF">IPV69_05265</name>
</gene>
<dbReference type="AlphaFoldDB" id="A0A7M2WZA7"/>
<dbReference type="RefSeq" id="WP_206293871.1">
    <property type="nucleotide sequence ID" value="NZ_CP063458.1"/>
</dbReference>
<evidence type="ECO:0000256" key="1">
    <source>
        <dbReference type="SAM" id="MobiDB-lite"/>
    </source>
</evidence>
<proteinExistence type="predicted"/>
<accession>A0A7M2WZA7</accession>
<dbReference type="EMBL" id="CP063458">
    <property type="protein sequence ID" value="QOV90769.1"/>
    <property type="molecule type" value="Genomic_DNA"/>
</dbReference>
<feature type="compositionally biased region" description="Basic and acidic residues" evidence="1">
    <location>
        <begin position="34"/>
        <end position="43"/>
    </location>
</feature>